<dbReference type="PANTHER" id="PTHR30473">
    <property type="entry name" value="PROTEIN PHOH"/>
    <property type="match status" value="1"/>
</dbReference>
<proteinExistence type="inferred from homology"/>
<sequence length="318" mass="35686">MQNSYFETANADDLISLVGVNDQHLNLIQDYFDVEITNQGDSIRLSGQQSDVQLVDELLKSLSNLIKQRVKINGSDVMSAIKMAQKGTLEYFEDLYQKILIRDAKGKPIRIKNLSQAKYVEAIKHHDVVFGIGPAGTGKTYLAVIMAISAFKRGEVERIILTRPAVEAGENLGFLPGDLKDKIDPYLRPIYDALYAIFGTEATNRLMEREIIEIAPLAYMRGRTLDSAFVILDEAQNTTRSQMKMFLTRLGFDSKMIVNGDITQIDLPYNAKSGLVEAKQRLQGINAIKFINFSASDVVRNPVVTKIIEAYEKNEEQN</sequence>
<dbReference type="InterPro" id="IPR003714">
    <property type="entry name" value="PhoH"/>
</dbReference>
<dbReference type="SUPFAM" id="SSF52540">
    <property type="entry name" value="P-loop containing nucleoside triphosphate hydrolases"/>
    <property type="match status" value="1"/>
</dbReference>
<feature type="domain" description="PhoH-like protein" evidence="7">
    <location>
        <begin position="109"/>
        <end position="312"/>
    </location>
</feature>
<evidence type="ECO:0000256" key="1">
    <source>
        <dbReference type="ARBA" id="ARBA00004496"/>
    </source>
</evidence>
<dbReference type="EMBL" id="JAWMWG010000001">
    <property type="protein sequence ID" value="MEJ6348501.1"/>
    <property type="molecule type" value="Genomic_DNA"/>
</dbReference>
<evidence type="ECO:0000259" key="7">
    <source>
        <dbReference type="Pfam" id="PF02562"/>
    </source>
</evidence>
<reference evidence="8 9" key="1">
    <citation type="submission" date="2023-10" db="EMBL/GenBank/DDBJ databases">
        <title>Holzapfeliella saturejae sp. nov. isolated from Satureja montana flowers.</title>
        <authorList>
            <person name="Alcantara C."/>
            <person name="Zuniga M."/>
            <person name="Landete J.M."/>
            <person name="Monedero V."/>
        </authorList>
    </citation>
    <scope>NUCLEOTIDE SEQUENCE [LARGE SCALE GENOMIC DNA]</scope>
    <source>
        <strain evidence="8 9">He02</strain>
    </source>
</reference>
<organism evidence="8 9">
    <name type="scientific">Holzapfeliella saturejae</name>
    <dbReference type="NCBI Taxonomy" id="3082953"/>
    <lineage>
        <taxon>Bacteria</taxon>
        <taxon>Bacillati</taxon>
        <taxon>Bacillota</taxon>
        <taxon>Bacilli</taxon>
        <taxon>Lactobacillales</taxon>
        <taxon>Lactobacillaceae</taxon>
        <taxon>Holzapfeliella</taxon>
    </lineage>
</organism>
<name>A0ABU8SGI9_9LACO</name>
<evidence type="ECO:0000256" key="3">
    <source>
        <dbReference type="ARBA" id="ARBA00022490"/>
    </source>
</evidence>
<gene>
    <name evidence="8" type="ORF">R4Y45_04570</name>
</gene>
<dbReference type="Proteomes" id="UP001377804">
    <property type="component" value="Unassembled WGS sequence"/>
</dbReference>
<keyword evidence="4" id="KW-0547">Nucleotide-binding</keyword>
<accession>A0ABU8SGI9</accession>
<evidence type="ECO:0000313" key="8">
    <source>
        <dbReference type="EMBL" id="MEJ6348501.1"/>
    </source>
</evidence>
<dbReference type="InterPro" id="IPR051451">
    <property type="entry name" value="PhoH2-like"/>
</dbReference>
<protein>
    <recommendedName>
        <fullName evidence="6">PhoH-like protein</fullName>
    </recommendedName>
</protein>
<dbReference type="Pfam" id="PF02562">
    <property type="entry name" value="PhoH"/>
    <property type="match status" value="1"/>
</dbReference>
<evidence type="ECO:0000313" key="9">
    <source>
        <dbReference type="Proteomes" id="UP001377804"/>
    </source>
</evidence>
<evidence type="ECO:0000256" key="6">
    <source>
        <dbReference type="ARBA" id="ARBA00039970"/>
    </source>
</evidence>
<dbReference type="RefSeq" id="WP_339970259.1">
    <property type="nucleotide sequence ID" value="NZ_JAWMWG010000001.1"/>
</dbReference>
<dbReference type="InterPro" id="IPR027417">
    <property type="entry name" value="P-loop_NTPase"/>
</dbReference>
<keyword evidence="5" id="KW-0067">ATP-binding</keyword>
<keyword evidence="9" id="KW-1185">Reference proteome</keyword>
<comment type="caution">
    <text evidence="8">The sequence shown here is derived from an EMBL/GenBank/DDBJ whole genome shotgun (WGS) entry which is preliminary data.</text>
</comment>
<comment type="similarity">
    <text evidence="2">Belongs to the PhoH family.</text>
</comment>
<evidence type="ECO:0000256" key="4">
    <source>
        <dbReference type="ARBA" id="ARBA00022741"/>
    </source>
</evidence>
<dbReference type="PANTHER" id="PTHR30473:SF1">
    <property type="entry name" value="PHOH-LIKE PROTEIN"/>
    <property type="match status" value="1"/>
</dbReference>
<dbReference type="Gene3D" id="3.40.50.300">
    <property type="entry name" value="P-loop containing nucleotide triphosphate hydrolases"/>
    <property type="match status" value="1"/>
</dbReference>
<comment type="subcellular location">
    <subcellularLocation>
        <location evidence="1">Cytoplasm</location>
    </subcellularLocation>
</comment>
<evidence type="ECO:0000256" key="2">
    <source>
        <dbReference type="ARBA" id="ARBA00010393"/>
    </source>
</evidence>
<keyword evidence="3" id="KW-0963">Cytoplasm</keyword>
<evidence type="ECO:0000256" key="5">
    <source>
        <dbReference type="ARBA" id="ARBA00022840"/>
    </source>
</evidence>